<evidence type="ECO:0000259" key="18">
    <source>
        <dbReference type="PROSITE" id="PS51022"/>
    </source>
</evidence>
<dbReference type="InterPro" id="IPR051342">
    <property type="entry name" value="PDZ_scaffold"/>
</dbReference>
<name>A0A8C4PKY4_EQUAS</name>
<dbReference type="SUPFAM" id="SSF101288">
    <property type="entry name" value="L27 domain"/>
    <property type="match status" value="1"/>
</dbReference>
<dbReference type="SMART" id="SM00569">
    <property type="entry name" value="L27"/>
    <property type="match status" value="1"/>
</dbReference>
<feature type="domain" description="PDZ" evidence="17">
    <location>
        <begin position="1435"/>
        <end position="1518"/>
    </location>
</feature>
<dbReference type="Gene3D" id="2.30.42.10">
    <property type="match status" value="11"/>
</dbReference>
<dbReference type="GO" id="GO:0120192">
    <property type="term" value="P:tight junction assembly"/>
    <property type="evidence" value="ECO:0007669"/>
    <property type="project" value="TreeGrafter"/>
</dbReference>
<dbReference type="SMART" id="SM00228">
    <property type="entry name" value="PDZ"/>
    <property type="match status" value="11"/>
</dbReference>
<protein>
    <recommendedName>
        <fullName evidence="12">InaD-like protein</fullName>
    </recommendedName>
    <alternativeName>
        <fullName evidence="14">Channel-interacting PDZ domain-containing protein</fullName>
    </alternativeName>
    <alternativeName>
        <fullName evidence="13">Pals1-associated tight junction protein</fullName>
    </alternativeName>
    <alternativeName>
        <fullName evidence="15">Protein associated to tight junctions</fullName>
    </alternativeName>
</protein>
<evidence type="ECO:0000256" key="6">
    <source>
        <dbReference type="ARBA" id="ARBA00022553"/>
    </source>
</evidence>
<dbReference type="SUPFAM" id="SSF50156">
    <property type="entry name" value="PDZ domain-like"/>
    <property type="match status" value="11"/>
</dbReference>
<dbReference type="GO" id="GO:0005923">
    <property type="term" value="C:bicellular tight junction"/>
    <property type="evidence" value="ECO:0007669"/>
    <property type="project" value="UniProtKB-SubCell"/>
</dbReference>
<evidence type="ECO:0000256" key="5">
    <source>
        <dbReference type="ARBA" id="ARBA00022490"/>
    </source>
</evidence>
<evidence type="ECO:0000313" key="20">
    <source>
        <dbReference type="Proteomes" id="UP000694387"/>
    </source>
</evidence>
<evidence type="ECO:0000313" key="19">
    <source>
        <dbReference type="Ensembl" id="ENSEASP00005012780.2"/>
    </source>
</evidence>
<feature type="region of interest" description="Disordered" evidence="16">
    <location>
        <begin position="644"/>
        <end position="672"/>
    </location>
</feature>
<dbReference type="Pfam" id="PF00595">
    <property type="entry name" value="PDZ"/>
    <property type="match status" value="11"/>
</dbReference>
<feature type="domain" description="PDZ" evidence="17">
    <location>
        <begin position="1674"/>
        <end position="1754"/>
    </location>
</feature>
<dbReference type="FunFam" id="2.30.42.10:FF:000125">
    <property type="entry name" value="PATJ, crumbs cell polarity complex component"/>
    <property type="match status" value="1"/>
</dbReference>
<feature type="compositionally biased region" description="Pro residues" evidence="16">
    <location>
        <begin position="1199"/>
        <end position="1210"/>
    </location>
</feature>
<feature type="domain" description="PDZ" evidence="17">
    <location>
        <begin position="248"/>
        <end position="328"/>
    </location>
</feature>
<feature type="region of interest" description="Disordered" evidence="16">
    <location>
        <begin position="1168"/>
        <end position="1227"/>
    </location>
</feature>
<feature type="region of interest" description="Disordered" evidence="16">
    <location>
        <begin position="454"/>
        <end position="473"/>
    </location>
</feature>
<feature type="domain" description="PDZ" evidence="17">
    <location>
        <begin position="551"/>
        <end position="637"/>
    </location>
</feature>
<feature type="domain" description="PDZ" evidence="17">
    <location>
        <begin position="1072"/>
        <end position="1164"/>
    </location>
</feature>
<dbReference type="CDD" id="cd06689">
    <property type="entry name" value="PDZ1_MUPP1-like"/>
    <property type="match status" value="1"/>
</dbReference>
<feature type="domain" description="PDZ" evidence="17">
    <location>
        <begin position="1243"/>
        <end position="1326"/>
    </location>
</feature>
<dbReference type="InterPro" id="IPR036034">
    <property type="entry name" value="PDZ_sf"/>
</dbReference>
<dbReference type="InterPro" id="IPR036892">
    <property type="entry name" value="L27_dom_sf"/>
</dbReference>
<accession>A0A8C4PKY4</accession>
<evidence type="ECO:0000256" key="16">
    <source>
        <dbReference type="SAM" id="MobiDB-lite"/>
    </source>
</evidence>
<evidence type="ECO:0000256" key="14">
    <source>
        <dbReference type="ARBA" id="ARBA00076934"/>
    </source>
</evidence>
<dbReference type="PROSITE" id="PS51022">
    <property type="entry name" value="L27"/>
    <property type="match status" value="1"/>
</dbReference>
<dbReference type="CDD" id="cd06672">
    <property type="entry name" value="PDZ8_MUPP1-PDZ7_PATJ-PDZ2_INAD-like"/>
    <property type="match status" value="1"/>
</dbReference>
<dbReference type="InterPro" id="IPR015132">
    <property type="entry name" value="L27_2"/>
</dbReference>
<dbReference type="FunFam" id="2.30.42.10:FF:000112">
    <property type="entry name" value="inaD-like protein isoform X3"/>
    <property type="match status" value="1"/>
</dbReference>
<dbReference type="FunFam" id="2.30.42.10:FF:000058">
    <property type="entry name" value="multiple PDZ domain protein isoform X1"/>
    <property type="match status" value="1"/>
</dbReference>
<dbReference type="GO" id="GO:0016324">
    <property type="term" value="C:apical plasma membrane"/>
    <property type="evidence" value="ECO:0007669"/>
    <property type="project" value="UniProtKB-SubCell"/>
</dbReference>
<feature type="domain" description="PDZ" evidence="17">
    <location>
        <begin position="364"/>
        <end position="452"/>
    </location>
</feature>
<keyword evidence="9" id="KW-0472">Membrane</keyword>
<organism evidence="19 20">
    <name type="scientific">Equus asinus</name>
    <name type="common">Donkey</name>
    <name type="synonym">Equus africanus asinus</name>
    <dbReference type="NCBI Taxonomy" id="9793"/>
    <lineage>
        <taxon>Eukaryota</taxon>
        <taxon>Metazoa</taxon>
        <taxon>Chordata</taxon>
        <taxon>Craniata</taxon>
        <taxon>Vertebrata</taxon>
        <taxon>Euteleostomi</taxon>
        <taxon>Mammalia</taxon>
        <taxon>Eutheria</taxon>
        <taxon>Laurasiatheria</taxon>
        <taxon>Perissodactyla</taxon>
        <taxon>Equidae</taxon>
        <taxon>Equus</taxon>
    </lineage>
</organism>
<evidence type="ECO:0000256" key="13">
    <source>
        <dbReference type="ARBA" id="ARBA00076734"/>
    </source>
</evidence>
<dbReference type="GO" id="GO:0048471">
    <property type="term" value="C:perinuclear region of cytoplasm"/>
    <property type="evidence" value="ECO:0007669"/>
    <property type="project" value="UniProtKB-SubCell"/>
</dbReference>
<dbReference type="CDD" id="cd06667">
    <property type="entry name" value="PDZ2_MUPP1-like"/>
    <property type="match status" value="1"/>
</dbReference>
<evidence type="ECO:0000256" key="4">
    <source>
        <dbReference type="ARBA" id="ARBA00022475"/>
    </source>
</evidence>
<keyword evidence="5" id="KW-0963">Cytoplasm</keyword>
<dbReference type="PANTHER" id="PTHR19964">
    <property type="entry name" value="MULTIPLE PDZ DOMAIN PROTEIN"/>
    <property type="match status" value="1"/>
</dbReference>
<reference evidence="19" key="3">
    <citation type="submission" date="2025-09" db="UniProtKB">
        <authorList>
            <consortium name="Ensembl"/>
        </authorList>
    </citation>
    <scope>IDENTIFICATION</scope>
</reference>
<keyword evidence="20" id="KW-1185">Reference proteome</keyword>
<evidence type="ECO:0000256" key="10">
    <source>
        <dbReference type="ARBA" id="ARBA00037831"/>
    </source>
</evidence>
<feature type="domain" description="PDZ" evidence="17">
    <location>
        <begin position="1756"/>
        <end position="1803"/>
    </location>
</feature>
<dbReference type="InterPro" id="IPR004172">
    <property type="entry name" value="L27_dom"/>
</dbReference>
<evidence type="ECO:0000256" key="7">
    <source>
        <dbReference type="ARBA" id="ARBA00022737"/>
    </source>
</evidence>
<feature type="domain" description="PDZ" evidence="17">
    <location>
        <begin position="1531"/>
        <end position="1613"/>
    </location>
</feature>
<dbReference type="CDD" id="cd06675">
    <property type="entry name" value="PDZ12_MUPP1-like"/>
    <property type="match status" value="1"/>
</dbReference>
<dbReference type="CDD" id="cd06673">
    <property type="entry name" value="PDZ10_MUPP1-PDZ8_PATJ-like"/>
    <property type="match status" value="1"/>
</dbReference>
<dbReference type="Ensembl" id="ENSEAST00005013889.2">
    <property type="protein sequence ID" value="ENSEASP00005012780.2"/>
    <property type="gene ID" value="ENSEASG00005008849.2"/>
</dbReference>
<reference evidence="19" key="2">
    <citation type="submission" date="2025-08" db="UniProtKB">
        <authorList>
            <consortium name="Ensembl"/>
        </authorList>
    </citation>
    <scope>IDENTIFICATION</scope>
</reference>
<dbReference type="FunFam" id="2.30.42.10:FF:000070">
    <property type="entry name" value="Multiple PDZ domain protein"/>
    <property type="match status" value="1"/>
</dbReference>
<dbReference type="Pfam" id="PF09045">
    <property type="entry name" value="L27_2"/>
    <property type="match status" value="1"/>
</dbReference>
<dbReference type="CDD" id="cd06674">
    <property type="entry name" value="PDZ11_MUPP1-PDZ9_PATJ-like"/>
    <property type="match status" value="1"/>
</dbReference>
<proteinExistence type="predicted"/>
<keyword evidence="6" id="KW-0597">Phosphoprotein</keyword>
<gene>
    <name evidence="19" type="primary">PATJ</name>
</gene>
<evidence type="ECO:0000256" key="1">
    <source>
        <dbReference type="ARBA" id="ARBA00004435"/>
    </source>
</evidence>
<keyword evidence="8" id="KW-0965">Cell junction</keyword>
<feature type="domain" description="PDZ" evidence="17">
    <location>
        <begin position="684"/>
        <end position="756"/>
    </location>
</feature>
<evidence type="ECO:0000259" key="17">
    <source>
        <dbReference type="PROSITE" id="PS50106"/>
    </source>
</evidence>
<dbReference type="PROSITE" id="PS50106">
    <property type="entry name" value="PDZ"/>
    <property type="match status" value="11"/>
</dbReference>
<dbReference type="FunFam" id="2.30.42.10:FF:000054">
    <property type="entry name" value="multiple PDZ domain protein isoform X1"/>
    <property type="match status" value="1"/>
</dbReference>
<dbReference type="FunFam" id="2.30.42.10:FF:000038">
    <property type="entry name" value="Multiple PDZ domain protein isoform X1"/>
    <property type="match status" value="1"/>
</dbReference>
<evidence type="ECO:0000256" key="11">
    <source>
        <dbReference type="ARBA" id="ARBA00056700"/>
    </source>
</evidence>
<keyword evidence="3" id="KW-0796">Tight junction</keyword>
<dbReference type="FunFam" id="2.30.42.10:FF:000051">
    <property type="entry name" value="Multiple PDZ domain protein isoform X1"/>
    <property type="match status" value="1"/>
</dbReference>
<dbReference type="CDD" id="cd06671">
    <property type="entry name" value="PDZ7_MUPP1-PD6_PATJ-like"/>
    <property type="match status" value="1"/>
</dbReference>
<evidence type="ECO:0000256" key="3">
    <source>
        <dbReference type="ARBA" id="ARBA00022427"/>
    </source>
</evidence>
<feature type="compositionally biased region" description="Acidic residues" evidence="16">
    <location>
        <begin position="1214"/>
        <end position="1223"/>
    </location>
</feature>
<evidence type="ECO:0000256" key="12">
    <source>
        <dbReference type="ARBA" id="ARBA00071162"/>
    </source>
</evidence>
<evidence type="ECO:0000256" key="8">
    <source>
        <dbReference type="ARBA" id="ARBA00022949"/>
    </source>
</evidence>
<evidence type="ECO:0000256" key="2">
    <source>
        <dbReference type="ARBA" id="ARBA00004556"/>
    </source>
</evidence>
<reference evidence="19 20" key="1">
    <citation type="journal article" date="2020" name="Nat. Commun.">
        <title>Donkey genomes provide new insights into domestication and selection for coat color.</title>
        <authorList>
            <person name="Wang"/>
            <person name="C."/>
            <person name="Li"/>
            <person name="H."/>
            <person name="Guo"/>
            <person name="Y."/>
            <person name="Huang"/>
            <person name="J."/>
            <person name="Sun"/>
            <person name="Y."/>
            <person name="Min"/>
            <person name="J."/>
            <person name="Wang"/>
            <person name="J."/>
            <person name="Fang"/>
            <person name="X."/>
            <person name="Zhao"/>
            <person name="Z."/>
            <person name="Wang"/>
            <person name="S."/>
            <person name="Zhang"/>
            <person name="Y."/>
            <person name="Liu"/>
            <person name="Q."/>
            <person name="Jiang"/>
            <person name="Q."/>
            <person name="Wang"/>
            <person name="X."/>
            <person name="Guo"/>
            <person name="Y."/>
            <person name="Yang"/>
            <person name="C."/>
            <person name="Wang"/>
            <person name="Y."/>
            <person name="Tian"/>
            <person name="F."/>
            <person name="Zhuang"/>
            <person name="G."/>
            <person name="Fan"/>
            <person name="Y."/>
            <person name="Gao"/>
            <person name="Q."/>
            <person name="Li"/>
            <person name="Y."/>
            <person name="Ju"/>
            <person name="Z."/>
            <person name="Li"/>
            <person name="J."/>
            <person name="Li"/>
            <person name="R."/>
            <person name="Hou"/>
            <person name="M."/>
            <person name="Yang"/>
            <person name="G."/>
            <person name="Liu"/>
            <person name="G."/>
            <person name="Liu"/>
            <person name="W."/>
            <person name="Guo"/>
            <person name="J."/>
            <person name="Pan"/>
            <person name="S."/>
            <person name="Fan"/>
            <person name="G."/>
            <person name="Zhang"/>
            <person name="W."/>
            <person name="Zhang"/>
            <person name="R."/>
            <person name="Yu"/>
            <person name="J."/>
            <person name="Zhang"/>
            <person name="X."/>
            <person name="Yin"/>
            <person name="Q."/>
            <person name="Ji"/>
            <person name="C."/>
            <person name="Jin"/>
            <person name="Y."/>
            <person name="Yue"/>
            <person name="G."/>
            <person name="Liu"/>
            <person name="M."/>
            <person name="Xu"/>
            <person name="J."/>
            <person name="Liu"/>
            <person name="S."/>
            <person name="Jordana"/>
            <person name="J."/>
            <person name="Noce"/>
            <person name="A."/>
            <person name="Amills"/>
            <person name="M."/>
            <person name="Wu"/>
            <person name="D.D."/>
            <person name="Li"/>
            <person name="S."/>
            <person name="Zhou"/>
            <person name="X. and Zhong"/>
            <person name="J."/>
        </authorList>
    </citation>
    <scope>NUCLEOTIDE SEQUENCE [LARGE SCALE GENOMIC DNA]</scope>
</reference>
<keyword evidence="4" id="KW-1003">Cell membrane</keyword>
<dbReference type="Proteomes" id="UP000694387">
    <property type="component" value="Chromosome 16"/>
</dbReference>
<feature type="domain" description="L27" evidence="18">
    <location>
        <begin position="5"/>
        <end position="65"/>
    </location>
</feature>
<dbReference type="CDD" id="cd06669">
    <property type="entry name" value="PDZ5_MUPP1-like"/>
    <property type="match status" value="1"/>
</dbReference>
<comment type="subcellular location">
    <subcellularLocation>
        <location evidence="10">Apical cell membrane</location>
        <topology evidence="10">Peripheral membrane protein</topology>
    </subcellularLocation>
    <subcellularLocation>
        <location evidence="1">Cell junction</location>
        <location evidence="1">Tight junction</location>
    </subcellularLocation>
    <subcellularLocation>
        <location evidence="2">Cytoplasm</location>
        <location evidence="2">Perinuclear region</location>
    </subcellularLocation>
</comment>
<comment type="function">
    <text evidence="11">Scaffolding protein that facilitates the localization of proteins to the cell membrane. Required for the correct formation of tight junctions and epithelial apico-basal polarity. Acts (via its L27 domain) as an apical connector and elongation factor for multistranded TJP1/ZO1 condensates that form a tight junction belt, thereby required for the formation of the tight junction-mediated cell barrier. Positively regulates epithelial cell microtubule elongation and cell migration, possibly via facilitating localization of PRKCI/aPKC and PAR3D/PAR3 at the leading edge of migrating cells. Plays a role in the correct reorientation of the microtubule-organizing center during epithelial migration. May regulate the surface expression and/or function of ASIC3 in sensory neurons. May recruit ARHGEF18 to apical cell-cell boundaries.</text>
</comment>
<sequence>MPENPATDKLQVLQVLDRLKMKLQEKGDASQNEKLSVFYETLKSPLFNQILTLQQSIKQLKGQLSHTPSDCSTNFDFSRKGLLVLTDGAITNRNAHRPSSNLTVSGLFPWTPKSGNEDFHSVIQQMAQGRQVECIDIERPSAGGLGFSVVAVRSHTLGEVDIFVKEVQPGSIADRDQRLKENDQILAINHTPLDQRVSHQQAIALLQQTTGSLHLVVAREPVHTKSSASTSPPDTTLPETVRWGHVEDVELINDGSGLGFGIVGGRSSGVVVRTIVPGGLADRDGRLQTGDHILKIGGTNVQGMTSEQVAQVLRNCGDSVRMLVARDPVGEVFVTPPTPSALPVALPANSAPSSDKSTLFETYDVELIKKDGQSLGIRIIGYAGTPNTGEASGIYVKSVIPGSAAHHNGQIRVNDRIVAVDGVNIQGFANQDVVEVLRNAGQVVRLTLARRKTSSSASPLELPSDRGAVVEPPKTPTLFLTGAVETETNLDSEDEDTEERMDNLKTNSVQALERLGVPDFPENELKSRWENLLGPDYEVMVATLDTQIADDAELQKYSKLLPIHTLRLGMEVDSFEGHHYISSIAPGGPVDTLNLLQPEDELLEVNGVRLYGKSRREAVSFLKEAPPPFVLVCCRRLFDDEASVDEPRAPVASPPETQADHSIDVNPEEDDDGELALWSPEVKIVELVKDHRGLGFSILDYQDPLDPTRSVIVIRSLVVDGVADRGGELLPGDRLVSVNEHSLDNSTLAEAVEVLKAVPPGTVRLGICKPLVEDDNEEESHYILQSNHHEDRTEISGTVHDINSSLILEAPKGFRDEPYFKEELVDEPFLDLGKSFQSQQKEIDNSKEAWEMHEFLTPRSQEMGEEREMLVDEEYELYQDGFQPTELYSPSHVQEAARVPSVEELHLGAQWLHGASVDGEPAQPQEARALLGVCPPEVQQWGCSPDDLMKEDFGIDASPSVPSPEGSGQQGRFGGLENLSSFPQSSSDLGMMIPDDVQAPGLLVELPAVAQRREQEDLPLYQLPRTRVVSKASAYTGILSSRYATDTCELPEREEGEGEETPNFSHWGPPRTVEIFREPNVSLGISIVGGQTVIKRLKNGEELKGIFIKQVLEDSPAGKTNALKTGDKILEVSGVDLQNASHREAVEAIQNAGNPVVFVVQSLSPTPRVIPSVHNKANKIANNQDEDTQEKKEKRRGTAPPPMKLPPPYKAPSDDSDENEDGDVFTNKKIRQRYADLPGELHIIELEKDKNGLGLSLAGNKDRSRMSIFVVGINPEGPAATDGRMRIGDELLEINNQILYGRSHQNASAIIKTAPSKVKLVFIRNEDAVNQMAVAPFPLPSSPPSSLEEDVPQLVGQGVVAGQQQALECPTDSAVSQMKQQQYSAQVSLGSQDIPLAPAPSYSSTDADFPGYGGFQAPLSVDPATCPIVPGQEMIIEISKGRSGLGLSIVGGKDTPLDAIVIHEVYEEGAAARDGRLWAGDQILEVNGIDLRSASHEEAITALRQTPQKVQLVVYRDEAHYRDEQNLEIFPVDLQKKAGRGLGLSIVGKRSGNGVFISDIVKGGAADLDGRLIQGDQILSVNGEDMRNASQETVATVLKCAQGLVQLEIGRLRAGSWTSLRKTLQNTQGSQHSTHSSCHPPLPPVVSSLQNLVGAKRASDPSPQNPGMDVGPRTVEIIREPSDALGISIAGGRGSPLGDVPIFIAMIQASGVAARTQRLKVGDRIVSINGQPLDGLSHADVVNLLKNAYGCIILQGAAAGDGRLKRGDQILAVNGETLEGVTHEQAVAILKRQRGTVVLTVLS</sequence>
<dbReference type="InterPro" id="IPR001478">
    <property type="entry name" value="PDZ"/>
</dbReference>
<evidence type="ECO:0000256" key="15">
    <source>
        <dbReference type="ARBA" id="ARBA00081298"/>
    </source>
</evidence>
<dbReference type="PANTHER" id="PTHR19964:SF11">
    <property type="entry name" value="INAD-LIKE PROTEIN"/>
    <property type="match status" value="1"/>
</dbReference>
<evidence type="ECO:0000256" key="9">
    <source>
        <dbReference type="ARBA" id="ARBA00023136"/>
    </source>
</evidence>
<keyword evidence="7" id="KW-0677">Repeat</keyword>
<feature type="domain" description="PDZ" evidence="17">
    <location>
        <begin position="134"/>
        <end position="221"/>
    </location>
</feature>
<dbReference type="CDD" id="cd06791">
    <property type="entry name" value="PDZ3_MUPP1-like"/>
    <property type="match status" value="1"/>
</dbReference>
<dbReference type="GeneTree" id="ENSGT00940000155136"/>
<dbReference type="Gene3D" id="1.20.1440.360">
    <property type="match status" value="1"/>
</dbReference>